<dbReference type="OrthoDB" id="299748at2759"/>
<dbReference type="GO" id="GO:0016874">
    <property type="term" value="F:ligase activity"/>
    <property type="evidence" value="ECO:0007669"/>
    <property type="project" value="TreeGrafter"/>
</dbReference>
<dbReference type="PROSITE" id="PS50911">
    <property type="entry name" value="CHAP"/>
    <property type="match status" value="1"/>
</dbReference>
<reference evidence="2" key="1">
    <citation type="submission" date="2021-01" db="EMBL/GenBank/DDBJ databases">
        <authorList>
            <consortium name="Genoscope - CEA"/>
            <person name="William W."/>
        </authorList>
    </citation>
    <scope>NUCLEOTIDE SEQUENCE</scope>
</reference>
<comment type="caution">
    <text evidence="2">The sequence shown here is derived from an EMBL/GenBank/DDBJ whole genome shotgun (WGS) entry which is preliminary data.</text>
</comment>
<dbReference type="AlphaFoldDB" id="A0A8S1LGJ8"/>
<dbReference type="Proteomes" id="UP000692954">
    <property type="component" value="Unassembled WGS sequence"/>
</dbReference>
<name>A0A8S1LGJ8_9CILI</name>
<evidence type="ECO:0000259" key="1">
    <source>
        <dbReference type="PROSITE" id="PS50911"/>
    </source>
</evidence>
<dbReference type="Pfam" id="PF05257">
    <property type="entry name" value="CHAP"/>
    <property type="match status" value="1"/>
</dbReference>
<evidence type="ECO:0000313" key="2">
    <source>
        <dbReference type="EMBL" id="CAD8066837.1"/>
    </source>
</evidence>
<dbReference type="InterPro" id="IPR007921">
    <property type="entry name" value="CHAP_dom"/>
</dbReference>
<accession>A0A8S1LGJ8</accession>
<gene>
    <name evidence="2" type="ORF">PSON_ATCC_30995.1.T0220117</name>
</gene>
<dbReference type="PANTHER" id="PTHR30094:SF0">
    <property type="entry name" value="BIFUNCTIONAL GLUTATHIONYLSPERMIDINE SYNTHETASE_AMIDASE-RELATED"/>
    <property type="match status" value="1"/>
</dbReference>
<keyword evidence="3" id="KW-1185">Reference proteome</keyword>
<proteinExistence type="predicted"/>
<evidence type="ECO:0000313" key="3">
    <source>
        <dbReference type="Proteomes" id="UP000692954"/>
    </source>
</evidence>
<dbReference type="EMBL" id="CAJJDN010000022">
    <property type="protein sequence ID" value="CAD8066837.1"/>
    <property type="molecule type" value="Genomic_DNA"/>
</dbReference>
<organism evidence="2 3">
    <name type="scientific">Paramecium sonneborni</name>
    <dbReference type="NCBI Taxonomy" id="65129"/>
    <lineage>
        <taxon>Eukaryota</taxon>
        <taxon>Sar</taxon>
        <taxon>Alveolata</taxon>
        <taxon>Ciliophora</taxon>
        <taxon>Intramacronucleata</taxon>
        <taxon>Oligohymenophorea</taxon>
        <taxon>Peniculida</taxon>
        <taxon>Parameciidae</taxon>
        <taxon>Paramecium</taxon>
    </lineage>
</organism>
<sequence>MFGLCYEIKMEYNQYNEIQSVDYNFCLQNFCIPCDDLRKKWNQKKTQWGNKIGEIDNIVAYSNLGDANILNKSKDEYLYQNQTNKNLFVEKIYIGQKYQCVHYARNFWIQYFDSYFGSVNTADQIFYLEYGYDIMKNKSYPLQKFSNGKTDIPKFGDLLIWEKNKETYPNGHVAVVLNIEINSLYPHILIAEQNYDQIWDAKHFSRALKVKLSKNEEVRVESIRQIFPGMEDYKCKEKLNVAEGEILGWVRLKIQ</sequence>
<protein>
    <recommendedName>
        <fullName evidence="1">Peptidase C51 domain-containing protein</fullName>
    </recommendedName>
</protein>
<dbReference type="PANTHER" id="PTHR30094">
    <property type="entry name" value="BIFUNCTIONAL GLUTATHIONYLSPERMIDINE SYNTHETASE/AMIDASE-RELATED"/>
    <property type="match status" value="1"/>
</dbReference>
<feature type="domain" description="Peptidase C51" evidence="1">
    <location>
        <begin position="75"/>
        <end position="221"/>
    </location>
</feature>
<dbReference type="InterPro" id="IPR051705">
    <property type="entry name" value="Gsp_Synthetase/Amidase"/>
</dbReference>